<organism evidence="3 4">
    <name type="scientific">Rhynchophorus ferrugineus</name>
    <name type="common">Red palm weevil</name>
    <name type="synonym">Curculio ferrugineus</name>
    <dbReference type="NCBI Taxonomy" id="354439"/>
    <lineage>
        <taxon>Eukaryota</taxon>
        <taxon>Metazoa</taxon>
        <taxon>Ecdysozoa</taxon>
        <taxon>Arthropoda</taxon>
        <taxon>Hexapoda</taxon>
        <taxon>Insecta</taxon>
        <taxon>Pterygota</taxon>
        <taxon>Neoptera</taxon>
        <taxon>Endopterygota</taxon>
        <taxon>Coleoptera</taxon>
        <taxon>Polyphaga</taxon>
        <taxon>Cucujiformia</taxon>
        <taxon>Curculionidae</taxon>
        <taxon>Dryophthorinae</taxon>
        <taxon>Rhynchophorus</taxon>
    </lineage>
</organism>
<dbReference type="AlphaFoldDB" id="A0A834HWW8"/>
<dbReference type="EMBL" id="JAACXV010014375">
    <property type="protein sequence ID" value="KAF7267876.1"/>
    <property type="molecule type" value="Genomic_DNA"/>
</dbReference>
<evidence type="ECO:0000313" key="4">
    <source>
        <dbReference type="Proteomes" id="UP000625711"/>
    </source>
</evidence>
<dbReference type="Pfam" id="PF13516">
    <property type="entry name" value="LRR_6"/>
    <property type="match status" value="1"/>
</dbReference>
<dbReference type="PROSITE" id="PS51450">
    <property type="entry name" value="LRR"/>
    <property type="match status" value="4"/>
</dbReference>
<gene>
    <name evidence="3" type="ORF">GWI33_018932</name>
</gene>
<evidence type="ECO:0000256" key="2">
    <source>
        <dbReference type="ARBA" id="ARBA00022737"/>
    </source>
</evidence>
<name>A0A834HWW8_RHYFE</name>
<keyword evidence="4" id="KW-1185">Reference proteome</keyword>
<accession>A0A834HWW8</accession>
<dbReference type="Pfam" id="PF13855">
    <property type="entry name" value="LRR_8"/>
    <property type="match status" value="2"/>
</dbReference>
<evidence type="ECO:0000256" key="1">
    <source>
        <dbReference type="ARBA" id="ARBA00022614"/>
    </source>
</evidence>
<dbReference type="Proteomes" id="UP000625711">
    <property type="component" value="Unassembled WGS sequence"/>
</dbReference>
<dbReference type="PANTHER" id="PTHR24366">
    <property type="entry name" value="IG(IMMUNOGLOBULIN) AND LRR(LEUCINE RICH REPEAT) DOMAINS"/>
    <property type="match status" value="1"/>
</dbReference>
<dbReference type="PANTHER" id="PTHR24366:SF96">
    <property type="entry name" value="LEUCINE RICH REPEAT CONTAINING 53"/>
    <property type="match status" value="1"/>
</dbReference>
<keyword evidence="2" id="KW-0677">Repeat</keyword>
<dbReference type="InterPro" id="IPR003591">
    <property type="entry name" value="Leu-rich_rpt_typical-subtyp"/>
</dbReference>
<protein>
    <submittedName>
        <fullName evidence="3">Uncharacterized protein</fullName>
    </submittedName>
</protein>
<dbReference type="InterPro" id="IPR032675">
    <property type="entry name" value="LRR_dom_sf"/>
</dbReference>
<dbReference type="SMART" id="SM00365">
    <property type="entry name" value="LRR_SD22"/>
    <property type="match status" value="5"/>
</dbReference>
<dbReference type="OrthoDB" id="8023798at2759"/>
<evidence type="ECO:0000313" key="3">
    <source>
        <dbReference type="EMBL" id="KAF7267876.1"/>
    </source>
</evidence>
<dbReference type="SMART" id="SM00369">
    <property type="entry name" value="LRR_TYP"/>
    <property type="match status" value="5"/>
</dbReference>
<dbReference type="PRINTS" id="PR00019">
    <property type="entry name" value="LEURICHRPT"/>
</dbReference>
<dbReference type="InterPro" id="IPR001611">
    <property type="entry name" value="Leu-rich_rpt"/>
</dbReference>
<sequence>MDCTCSTLQEFNKIVYSCQQIDISDLHNYLNHLRNNYYGYPDRVLRITDSSLTELDSLYNFNFQQLELNNDNISIIIPGFFRNFHQLRNLSLAHNNISEIIEGVFREMTELQEINLSHNQIKQLDIYTFVGLKQLTYIDLSFNQLKQLPENIFSYQSSITYLNIAHNNFTDIYVSNSKISKLTMNHNQIENIIETCDYKYLDVSYNNVTKINANAFKEASNLKELHLQHNSLSNIPSKVFANLVNLTYLDLSYNQFSLYQNGPNNDWLYIFSPLSLQKVLIHHNPWSCQVLRDIVTNLQSRKIYLGDYDAQVGNSNVLGMECYDNYYQTKIQVNDSQVSKIFLKLNIYKKNTAINKGYTVKYKRSE</sequence>
<dbReference type="Gene3D" id="3.80.10.10">
    <property type="entry name" value="Ribonuclease Inhibitor"/>
    <property type="match status" value="2"/>
</dbReference>
<dbReference type="SUPFAM" id="SSF52058">
    <property type="entry name" value="L domain-like"/>
    <property type="match status" value="1"/>
</dbReference>
<reference evidence="3" key="1">
    <citation type="submission" date="2020-08" db="EMBL/GenBank/DDBJ databases">
        <title>Genome sequencing and assembly of the red palm weevil Rhynchophorus ferrugineus.</title>
        <authorList>
            <person name="Dias G.B."/>
            <person name="Bergman C.M."/>
            <person name="Manee M."/>
        </authorList>
    </citation>
    <scope>NUCLEOTIDE SEQUENCE</scope>
    <source>
        <strain evidence="3">AA-2017</strain>
        <tissue evidence="3">Whole larva</tissue>
    </source>
</reference>
<keyword evidence="1" id="KW-0433">Leucine-rich repeat</keyword>
<comment type="caution">
    <text evidence="3">The sequence shown here is derived from an EMBL/GenBank/DDBJ whole genome shotgun (WGS) entry which is preliminary data.</text>
</comment>
<proteinExistence type="predicted"/>